<name>A0A2P8FZX5_9BACT</name>
<dbReference type="OrthoDB" id="956078at2"/>
<gene>
    <name evidence="1" type="ORF">CLV60_108129</name>
</gene>
<dbReference type="RefSeq" id="WP_106596680.1">
    <property type="nucleotide sequence ID" value="NZ_PYAS01000008.1"/>
</dbReference>
<keyword evidence="2" id="KW-1185">Reference proteome</keyword>
<evidence type="ECO:0000313" key="1">
    <source>
        <dbReference type="EMBL" id="PSL27273.1"/>
    </source>
</evidence>
<dbReference type="Proteomes" id="UP000241964">
    <property type="component" value="Unassembled WGS sequence"/>
</dbReference>
<dbReference type="AlphaFoldDB" id="A0A2P8FZX5"/>
<dbReference type="EMBL" id="PYAS01000008">
    <property type="protein sequence ID" value="PSL27273.1"/>
    <property type="molecule type" value="Genomic_DNA"/>
</dbReference>
<sequence length="161" mass="18214">MKKIYTLSSAFIFNATGEKVDAIASPASHKELTASRNAFHFDFNALIRQFSVYKLQTLRDPTIQGLVAFRPEIGILECTNMEICHANKHGNPVYNGVGKAMVALCCKISVDQGMDGFIYFDAKNRLMPYYQRFGAKHMFGLRMIVESDAARKLIDLYFKND</sequence>
<evidence type="ECO:0000313" key="2">
    <source>
        <dbReference type="Proteomes" id="UP000241964"/>
    </source>
</evidence>
<protein>
    <recommendedName>
        <fullName evidence="3">Acetyltransferase (GNAT) family protein</fullName>
    </recommendedName>
</protein>
<organism evidence="1 2">
    <name type="scientific">Dyadobacter jiangsuensis</name>
    <dbReference type="NCBI Taxonomy" id="1591085"/>
    <lineage>
        <taxon>Bacteria</taxon>
        <taxon>Pseudomonadati</taxon>
        <taxon>Bacteroidota</taxon>
        <taxon>Cytophagia</taxon>
        <taxon>Cytophagales</taxon>
        <taxon>Spirosomataceae</taxon>
        <taxon>Dyadobacter</taxon>
    </lineage>
</organism>
<reference evidence="1 2" key="1">
    <citation type="submission" date="2018-03" db="EMBL/GenBank/DDBJ databases">
        <title>Genomic Encyclopedia of Archaeal and Bacterial Type Strains, Phase II (KMG-II): from individual species to whole genera.</title>
        <authorList>
            <person name="Goeker M."/>
        </authorList>
    </citation>
    <scope>NUCLEOTIDE SEQUENCE [LARGE SCALE GENOMIC DNA]</scope>
    <source>
        <strain evidence="1 2">DSM 29057</strain>
    </source>
</reference>
<proteinExistence type="predicted"/>
<accession>A0A2P8FZX5</accession>
<evidence type="ECO:0008006" key="3">
    <source>
        <dbReference type="Google" id="ProtNLM"/>
    </source>
</evidence>
<comment type="caution">
    <text evidence="1">The sequence shown here is derived from an EMBL/GenBank/DDBJ whole genome shotgun (WGS) entry which is preliminary data.</text>
</comment>